<comment type="caution">
    <text evidence="8">The sequence shown here is derived from an EMBL/GenBank/DDBJ whole genome shotgun (WGS) entry which is preliminary data.</text>
</comment>
<organism evidence="8 9">
    <name type="scientific">Candidatus Polarisedimenticola svalbardensis</name>
    <dbReference type="NCBI Taxonomy" id="2886004"/>
    <lineage>
        <taxon>Bacteria</taxon>
        <taxon>Pseudomonadati</taxon>
        <taxon>Acidobacteriota</taxon>
        <taxon>Candidatus Polarisedimenticolia</taxon>
        <taxon>Candidatus Polarisedimenticolales</taxon>
        <taxon>Candidatus Polarisedimenticolaceae</taxon>
        <taxon>Candidatus Polarisedimenticola</taxon>
    </lineage>
</organism>
<evidence type="ECO:0000313" key="9">
    <source>
        <dbReference type="Proteomes" id="UP000648239"/>
    </source>
</evidence>
<dbReference type="NCBIfam" id="NF001453">
    <property type="entry name" value="PRK00312.1"/>
    <property type="match status" value="1"/>
</dbReference>
<keyword evidence="4 7" id="KW-0489">Methyltransferase</keyword>
<dbReference type="AlphaFoldDB" id="A0A8J7CDF0"/>
<dbReference type="FunFam" id="3.40.50.150:FF:000010">
    <property type="entry name" value="Protein-L-isoaspartate O-methyltransferase"/>
    <property type="match status" value="1"/>
</dbReference>
<dbReference type="HAMAP" id="MF_00090">
    <property type="entry name" value="PIMT"/>
    <property type="match status" value="1"/>
</dbReference>
<evidence type="ECO:0000256" key="6">
    <source>
        <dbReference type="ARBA" id="ARBA00022691"/>
    </source>
</evidence>
<dbReference type="GO" id="GO:0005737">
    <property type="term" value="C:cytoplasm"/>
    <property type="evidence" value="ECO:0007669"/>
    <property type="project" value="UniProtKB-SubCell"/>
</dbReference>
<comment type="function">
    <text evidence="7">Catalyzes the methyl esterification of L-isoaspartyl residues in peptides and proteins that result from spontaneous decomposition of normal L-aspartyl and L-asparaginyl residues. It plays a role in the repair and/or degradation of damaged proteins.</text>
</comment>
<comment type="subcellular location">
    <subcellularLocation>
        <location evidence="1 7">Cytoplasm</location>
    </subcellularLocation>
</comment>
<reference evidence="8 9" key="1">
    <citation type="submission" date="2020-08" db="EMBL/GenBank/DDBJ databases">
        <title>Acidobacteriota in marine sediments use diverse sulfur dissimilation pathways.</title>
        <authorList>
            <person name="Wasmund K."/>
        </authorList>
    </citation>
    <scope>NUCLEOTIDE SEQUENCE [LARGE SCALE GENOMIC DNA]</scope>
    <source>
        <strain evidence="8">MAG AM4</strain>
    </source>
</reference>
<dbReference type="EMBL" id="JACXWD010000002">
    <property type="protein sequence ID" value="MBD3866689.1"/>
    <property type="molecule type" value="Genomic_DNA"/>
</dbReference>
<dbReference type="GO" id="GO:0004719">
    <property type="term" value="F:protein-L-isoaspartate (D-aspartate) O-methyltransferase activity"/>
    <property type="evidence" value="ECO:0007669"/>
    <property type="project" value="UniProtKB-UniRule"/>
</dbReference>
<dbReference type="Proteomes" id="UP000648239">
    <property type="component" value="Unassembled WGS sequence"/>
</dbReference>
<keyword evidence="5 7" id="KW-0808">Transferase</keyword>
<accession>A0A8J7CDF0</accession>
<dbReference type="GO" id="GO:0030091">
    <property type="term" value="P:protein repair"/>
    <property type="evidence" value="ECO:0007669"/>
    <property type="project" value="UniProtKB-UniRule"/>
</dbReference>
<dbReference type="EC" id="2.1.1.77" evidence="7"/>
<protein>
    <recommendedName>
        <fullName evidence="7">Protein-L-isoaspartate O-methyltransferase</fullName>
        <ecNumber evidence="7">2.1.1.77</ecNumber>
    </recommendedName>
    <alternativeName>
        <fullName evidence="7">L-isoaspartyl protein carboxyl methyltransferase</fullName>
    </alternativeName>
    <alternativeName>
        <fullName evidence="7">Protein L-isoaspartyl methyltransferase</fullName>
    </alternativeName>
    <alternativeName>
        <fullName evidence="7">Protein-beta-aspartate methyltransferase</fullName>
        <shortName evidence="7">PIMT</shortName>
    </alternativeName>
</protein>
<evidence type="ECO:0000256" key="1">
    <source>
        <dbReference type="ARBA" id="ARBA00004496"/>
    </source>
</evidence>
<dbReference type="PANTHER" id="PTHR11579">
    <property type="entry name" value="PROTEIN-L-ISOASPARTATE O-METHYLTRANSFERASE"/>
    <property type="match status" value="1"/>
</dbReference>
<gene>
    <name evidence="7" type="primary">pcm</name>
    <name evidence="8" type="ORF">IFK94_01055</name>
</gene>
<dbReference type="Gene3D" id="3.40.50.150">
    <property type="entry name" value="Vaccinia Virus protein VP39"/>
    <property type="match status" value="1"/>
</dbReference>
<dbReference type="SUPFAM" id="SSF53335">
    <property type="entry name" value="S-adenosyl-L-methionine-dependent methyltransferases"/>
    <property type="match status" value="1"/>
</dbReference>
<evidence type="ECO:0000256" key="5">
    <source>
        <dbReference type="ARBA" id="ARBA00022679"/>
    </source>
</evidence>
<comment type="catalytic activity">
    <reaction evidence="7">
        <text>[protein]-L-isoaspartate + S-adenosyl-L-methionine = [protein]-L-isoaspartate alpha-methyl ester + S-adenosyl-L-homocysteine</text>
        <dbReference type="Rhea" id="RHEA:12705"/>
        <dbReference type="Rhea" id="RHEA-COMP:12143"/>
        <dbReference type="Rhea" id="RHEA-COMP:12144"/>
        <dbReference type="ChEBI" id="CHEBI:57856"/>
        <dbReference type="ChEBI" id="CHEBI:59789"/>
        <dbReference type="ChEBI" id="CHEBI:90596"/>
        <dbReference type="ChEBI" id="CHEBI:90598"/>
        <dbReference type="EC" id="2.1.1.77"/>
    </reaction>
</comment>
<dbReference type="Pfam" id="PF01135">
    <property type="entry name" value="PCMT"/>
    <property type="match status" value="1"/>
</dbReference>
<feature type="active site" evidence="7">
    <location>
        <position position="51"/>
    </location>
</feature>
<evidence type="ECO:0000256" key="2">
    <source>
        <dbReference type="ARBA" id="ARBA00005369"/>
    </source>
</evidence>
<name>A0A8J7CDF0_9BACT</name>
<evidence type="ECO:0000256" key="4">
    <source>
        <dbReference type="ARBA" id="ARBA00022603"/>
    </source>
</evidence>
<evidence type="ECO:0000313" key="8">
    <source>
        <dbReference type="EMBL" id="MBD3866689.1"/>
    </source>
</evidence>
<sequence length="211" mass="23660">MARLIEERGIKHPGVLKAMGNIPRERFMEEALANRAYSDSALPIGEKQTISQPWIVARMTELTRPDGTGKVLEIGTGSGYQAAVLSSLFEQVYTVERIPELSRRARKTIRDLGIENVHFKIFDGTYGWGEFAPYKAIVVTAGAPDVPATLVEQLEDSGRLVIPITTDHKGTRDEDEDQTLTVLTRRRGRNIRENHGPCRFVPLVGKYGWDR</sequence>
<evidence type="ECO:0000256" key="7">
    <source>
        <dbReference type="HAMAP-Rule" id="MF_00090"/>
    </source>
</evidence>
<dbReference type="InterPro" id="IPR000682">
    <property type="entry name" value="PCMT"/>
</dbReference>
<keyword evidence="3 7" id="KW-0963">Cytoplasm</keyword>
<proteinExistence type="inferred from homology"/>
<dbReference type="GO" id="GO:0032259">
    <property type="term" value="P:methylation"/>
    <property type="evidence" value="ECO:0007669"/>
    <property type="project" value="UniProtKB-KW"/>
</dbReference>
<dbReference type="PANTHER" id="PTHR11579:SF0">
    <property type="entry name" value="PROTEIN-L-ISOASPARTATE(D-ASPARTATE) O-METHYLTRANSFERASE"/>
    <property type="match status" value="1"/>
</dbReference>
<evidence type="ECO:0000256" key="3">
    <source>
        <dbReference type="ARBA" id="ARBA00022490"/>
    </source>
</evidence>
<dbReference type="NCBIfam" id="TIGR00080">
    <property type="entry name" value="pimt"/>
    <property type="match status" value="1"/>
</dbReference>
<dbReference type="CDD" id="cd02440">
    <property type="entry name" value="AdoMet_MTases"/>
    <property type="match status" value="1"/>
</dbReference>
<comment type="similarity">
    <text evidence="2 7">Belongs to the methyltransferase superfamily. L-isoaspartyl/D-aspartyl protein methyltransferase family.</text>
</comment>
<dbReference type="InterPro" id="IPR029063">
    <property type="entry name" value="SAM-dependent_MTases_sf"/>
</dbReference>
<keyword evidence="6 7" id="KW-0949">S-adenosyl-L-methionine</keyword>